<gene>
    <name evidence="2" type="ORF">C2E21_5577</name>
</gene>
<dbReference type="PANTHER" id="PTHR34547:SF1">
    <property type="entry name" value="YACP-LIKE NYN DOMAIN PROTEIN"/>
    <property type="match status" value="1"/>
</dbReference>
<dbReference type="STRING" id="3076.A0A2P6TN79"/>
<dbReference type="Pfam" id="PF05991">
    <property type="entry name" value="NYN_YacP"/>
    <property type="match status" value="1"/>
</dbReference>
<keyword evidence="3" id="KW-1185">Reference proteome</keyword>
<organism evidence="2 3">
    <name type="scientific">Chlorella sorokiniana</name>
    <name type="common">Freshwater green alga</name>
    <dbReference type="NCBI Taxonomy" id="3076"/>
    <lineage>
        <taxon>Eukaryota</taxon>
        <taxon>Viridiplantae</taxon>
        <taxon>Chlorophyta</taxon>
        <taxon>core chlorophytes</taxon>
        <taxon>Trebouxiophyceae</taxon>
        <taxon>Chlorellales</taxon>
        <taxon>Chlorellaceae</taxon>
        <taxon>Chlorella clade</taxon>
        <taxon>Chlorella</taxon>
    </lineage>
</organism>
<dbReference type="AlphaFoldDB" id="A0A2P6TN79"/>
<feature type="region of interest" description="Disordered" evidence="1">
    <location>
        <begin position="368"/>
        <end position="387"/>
    </location>
</feature>
<evidence type="ECO:0000313" key="3">
    <source>
        <dbReference type="Proteomes" id="UP000239899"/>
    </source>
</evidence>
<evidence type="ECO:0000256" key="1">
    <source>
        <dbReference type="SAM" id="MobiDB-lite"/>
    </source>
</evidence>
<dbReference type="InterPro" id="IPR010298">
    <property type="entry name" value="YacP-like"/>
</dbReference>
<reference evidence="2 3" key="1">
    <citation type="journal article" date="2018" name="Plant J.">
        <title>Genome sequences of Chlorella sorokiniana UTEX 1602 and Micractinium conductrix SAG 241.80: implications to maltose excretion by a green alga.</title>
        <authorList>
            <person name="Arriola M.B."/>
            <person name="Velmurugan N."/>
            <person name="Zhang Y."/>
            <person name="Plunkett M.H."/>
            <person name="Hondzo H."/>
            <person name="Barney B.M."/>
        </authorList>
    </citation>
    <scope>NUCLEOTIDE SEQUENCE [LARGE SCALE GENOMIC DNA]</scope>
    <source>
        <strain evidence="3">UTEX 1602</strain>
    </source>
</reference>
<feature type="region of interest" description="Disordered" evidence="1">
    <location>
        <begin position="42"/>
        <end position="102"/>
    </location>
</feature>
<comment type="caution">
    <text evidence="2">The sequence shown here is derived from an EMBL/GenBank/DDBJ whole genome shotgun (WGS) entry which is preliminary data.</text>
</comment>
<feature type="region of interest" description="Disordered" evidence="1">
    <location>
        <begin position="396"/>
        <end position="449"/>
    </location>
</feature>
<dbReference type="OrthoDB" id="513221at2759"/>
<evidence type="ECO:0000313" key="2">
    <source>
        <dbReference type="EMBL" id="PRW50782.1"/>
    </source>
</evidence>
<feature type="compositionally biased region" description="Gly residues" evidence="1">
    <location>
        <begin position="369"/>
        <end position="387"/>
    </location>
</feature>
<proteinExistence type="predicted"/>
<dbReference type="PANTHER" id="PTHR34547">
    <property type="entry name" value="YACP-LIKE NYN DOMAIN PROTEIN"/>
    <property type="match status" value="1"/>
</dbReference>
<feature type="compositionally biased region" description="Basic and acidic residues" evidence="1">
    <location>
        <begin position="131"/>
        <end position="148"/>
    </location>
</feature>
<dbReference type="Proteomes" id="UP000239899">
    <property type="component" value="Unassembled WGS sequence"/>
</dbReference>
<feature type="region of interest" description="Disordered" evidence="1">
    <location>
        <begin position="116"/>
        <end position="148"/>
    </location>
</feature>
<feature type="compositionally biased region" description="Low complexity" evidence="1">
    <location>
        <begin position="429"/>
        <end position="442"/>
    </location>
</feature>
<sequence length="449" mass="49489">MRLQARWGAGAHRLPAAAAAAASAALPPSAFATGGSLLLRRKAHQRSSGRQLAVCPEARDGKKRRKPQQGGSRDGGSSSDEELLAPARPPPRVDPTNGISPKHQIRWAKLWKDSERQASQGFRQRTPAKAFRQESLDPEEHRRQREEAERIAEEARKRKSDMINLSTMFQTTVSSPGEQPLGVTLIDGYNLLHRWAARQSGVAEWIELARANTPGMLHEAREWLLAQLDVYSALRGMYIHVVYDAMNVGYSSQYNTSGMIVSFRGKETADSYILRQARQYSEQGIQKVCIVSDDLEVALLGPDVVPRLPGQAVFSTSCGALIQLVEEGQGEVLSEADRMEPLRAGKSHLHFSPFTRINVRSKAHNGVARLGGSGGSGGDGAVPGRGIGNLASLRQQLAEREQEAARAAEAQRRQERERERQQRLTKAEQQANQAQQQQAQQQRKQPPMG</sequence>
<name>A0A2P6TN79_CHLSO</name>
<dbReference type="EMBL" id="LHPG02000010">
    <property type="protein sequence ID" value="PRW50782.1"/>
    <property type="molecule type" value="Genomic_DNA"/>
</dbReference>
<accession>A0A2P6TN79</accession>
<feature type="compositionally biased region" description="Basic and acidic residues" evidence="1">
    <location>
        <begin position="397"/>
        <end position="426"/>
    </location>
</feature>
<protein>
    <recommendedName>
        <fullName evidence="4">NYN domain-containing protein</fullName>
    </recommendedName>
</protein>
<evidence type="ECO:0008006" key="4">
    <source>
        <dbReference type="Google" id="ProtNLM"/>
    </source>
</evidence>